<evidence type="ECO:0000313" key="2">
    <source>
        <dbReference type="EMBL" id="KAF9504401.1"/>
    </source>
</evidence>
<evidence type="ECO:0000313" key="3">
    <source>
        <dbReference type="Proteomes" id="UP000886523"/>
    </source>
</evidence>
<proteinExistence type="predicted"/>
<organism evidence="2 3">
    <name type="scientific">Hydnum rufescens UP504</name>
    <dbReference type="NCBI Taxonomy" id="1448309"/>
    <lineage>
        <taxon>Eukaryota</taxon>
        <taxon>Fungi</taxon>
        <taxon>Dikarya</taxon>
        <taxon>Basidiomycota</taxon>
        <taxon>Agaricomycotina</taxon>
        <taxon>Agaricomycetes</taxon>
        <taxon>Cantharellales</taxon>
        <taxon>Hydnaceae</taxon>
        <taxon>Hydnum</taxon>
    </lineage>
</organism>
<dbReference type="EMBL" id="MU129230">
    <property type="protein sequence ID" value="KAF9504401.1"/>
    <property type="molecule type" value="Genomic_DNA"/>
</dbReference>
<protein>
    <submittedName>
        <fullName evidence="2">Uncharacterized protein</fullName>
    </submittedName>
</protein>
<feature type="compositionally biased region" description="Acidic residues" evidence="1">
    <location>
        <begin position="296"/>
        <end position="321"/>
    </location>
</feature>
<gene>
    <name evidence="2" type="ORF">BS47DRAFT_1401437</name>
</gene>
<sequence length="336" mass="38560">MSQSADSLQVHLKELMDELSGLATDNVTIAVEDELWLKITEIRASVQHLESNISRKTQELHLSDQKSHKELEWLKTNKWINLQLNVRVVRDQLLMKLRAHKFELAGLERADTSRQLDHKTKEHQMMKLRGKGNVARDAYIPPEISSSVYKLDVDEDIWQVPHHEDMANFPDGRVPAWLADKEVREGIRHAQELANCQEELRCCKAELSNIWVPSNLTECKLTTLGMWTDEDVKFFVLMELHHLHDLVNNWKHHTAGLLGRDGWVDWGNIPDQLPPLQRAWVCRQGRAQAEEVLSPGEEEAEEASSDDDENGELEEGPEAEDLTFLTSLDLVLGHED</sequence>
<evidence type="ECO:0000256" key="1">
    <source>
        <dbReference type="SAM" id="MobiDB-lite"/>
    </source>
</evidence>
<feature type="region of interest" description="Disordered" evidence="1">
    <location>
        <begin position="290"/>
        <end position="321"/>
    </location>
</feature>
<dbReference type="AlphaFoldDB" id="A0A9P6AET3"/>
<dbReference type="Proteomes" id="UP000886523">
    <property type="component" value="Unassembled WGS sequence"/>
</dbReference>
<name>A0A9P6AET3_9AGAM</name>
<comment type="caution">
    <text evidence="2">The sequence shown here is derived from an EMBL/GenBank/DDBJ whole genome shotgun (WGS) entry which is preliminary data.</text>
</comment>
<reference evidence="2" key="1">
    <citation type="journal article" date="2020" name="Nat. Commun.">
        <title>Large-scale genome sequencing of mycorrhizal fungi provides insights into the early evolution of symbiotic traits.</title>
        <authorList>
            <person name="Miyauchi S."/>
            <person name="Kiss E."/>
            <person name="Kuo A."/>
            <person name="Drula E."/>
            <person name="Kohler A."/>
            <person name="Sanchez-Garcia M."/>
            <person name="Morin E."/>
            <person name="Andreopoulos B."/>
            <person name="Barry K.W."/>
            <person name="Bonito G."/>
            <person name="Buee M."/>
            <person name="Carver A."/>
            <person name="Chen C."/>
            <person name="Cichocki N."/>
            <person name="Clum A."/>
            <person name="Culley D."/>
            <person name="Crous P.W."/>
            <person name="Fauchery L."/>
            <person name="Girlanda M."/>
            <person name="Hayes R.D."/>
            <person name="Keri Z."/>
            <person name="LaButti K."/>
            <person name="Lipzen A."/>
            <person name="Lombard V."/>
            <person name="Magnuson J."/>
            <person name="Maillard F."/>
            <person name="Murat C."/>
            <person name="Nolan M."/>
            <person name="Ohm R.A."/>
            <person name="Pangilinan J."/>
            <person name="Pereira M.F."/>
            <person name="Perotto S."/>
            <person name="Peter M."/>
            <person name="Pfister S."/>
            <person name="Riley R."/>
            <person name="Sitrit Y."/>
            <person name="Stielow J.B."/>
            <person name="Szollosi G."/>
            <person name="Zifcakova L."/>
            <person name="Stursova M."/>
            <person name="Spatafora J.W."/>
            <person name="Tedersoo L."/>
            <person name="Vaario L.M."/>
            <person name="Yamada A."/>
            <person name="Yan M."/>
            <person name="Wang P."/>
            <person name="Xu J."/>
            <person name="Bruns T."/>
            <person name="Baldrian P."/>
            <person name="Vilgalys R."/>
            <person name="Dunand C."/>
            <person name="Henrissat B."/>
            <person name="Grigoriev I.V."/>
            <person name="Hibbett D."/>
            <person name="Nagy L.G."/>
            <person name="Martin F.M."/>
        </authorList>
    </citation>
    <scope>NUCLEOTIDE SEQUENCE</scope>
    <source>
        <strain evidence="2">UP504</strain>
    </source>
</reference>
<accession>A0A9P6AET3</accession>
<keyword evidence="3" id="KW-1185">Reference proteome</keyword>